<feature type="region of interest" description="Disordered" evidence="1">
    <location>
        <begin position="52"/>
        <end position="88"/>
    </location>
</feature>
<dbReference type="Proteomes" id="UP000034805">
    <property type="component" value="Unassembled WGS sequence"/>
</dbReference>
<reference evidence="2 3" key="1">
    <citation type="submission" date="2015-08" db="EMBL/GenBank/DDBJ databases">
        <title>The genome of the Asian arowana (Scleropages formosus).</title>
        <authorList>
            <person name="Tan M.H."/>
            <person name="Gan H.M."/>
            <person name="Croft L.J."/>
            <person name="Austin C.M."/>
        </authorList>
    </citation>
    <scope>NUCLEOTIDE SEQUENCE [LARGE SCALE GENOMIC DNA]</scope>
    <source>
        <strain evidence="2">Aro1</strain>
    </source>
</reference>
<feature type="compositionally biased region" description="Basic and acidic residues" evidence="1">
    <location>
        <begin position="52"/>
        <end position="70"/>
    </location>
</feature>
<dbReference type="EMBL" id="JARO02002580">
    <property type="protein sequence ID" value="KPP72336.1"/>
    <property type="molecule type" value="Genomic_DNA"/>
</dbReference>
<dbReference type="GO" id="GO:0031175">
    <property type="term" value="P:neuron projection development"/>
    <property type="evidence" value="ECO:0007669"/>
    <property type="project" value="TreeGrafter"/>
</dbReference>
<accession>A0A0P7X611</accession>
<dbReference type="GO" id="GO:0043005">
    <property type="term" value="C:neuron projection"/>
    <property type="evidence" value="ECO:0007669"/>
    <property type="project" value="TreeGrafter"/>
</dbReference>
<dbReference type="GO" id="GO:0000226">
    <property type="term" value="P:microtubule cytoskeleton organization"/>
    <property type="evidence" value="ECO:0007669"/>
    <property type="project" value="TreeGrafter"/>
</dbReference>
<evidence type="ECO:0000313" key="3">
    <source>
        <dbReference type="Proteomes" id="UP000034805"/>
    </source>
</evidence>
<feature type="compositionally biased region" description="Polar residues" evidence="1">
    <location>
        <begin position="73"/>
        <end position="84"/>
    </location>
</feature>
<name>A0A0P7X611_SCLFO</name>
<comment type="caution">
    <text evidence="2">The sequence shown here is derived from an EMBL/GenBank/DDBJ whole genome shotgun (WGS) entry which is preliminary data.</text>
</comment>
<dbReference type="AlphaFoldDB" id="A0A0P7X611"/>
<dbReference type="PANTHER" id="PTHR11501:SF16">
    <property type="entry name" value="MICROTUBULE-ASSOCIATED PROTEIN 4"/>
    <property type="match status" value="1"/>
</dbReference>
<organism evidence="2 3">
    <name type="scientific">Scleropages formosus</name>
    <name type="common">Asian bonytongue</name>
    <name type="synonym">Osteoglossum formosum</name>
    <dbReference type="NCBI Taxonomy" id="113540"/>
    <lineage>
        <taxon>Eukaryota</taxon>
        <taxon>Metazoa</taxon>
        <taxon>Chordata</taxon>
        <taxon>Craniata</taxon>
        <taxon>Vertebrata</taxon>
        <taxon>Euteleostomi</taxon>
        <taxon>Actinopterygii</taxon>
        <taxon>Neopterygii</taxon>
        <taxon>Teleostei</taxon>
        <taxon>Osteoglossocephala</taxon>
        <taxon>Osteoglossomorpha</taxon>
        <taxon>Osteoglossiformes</taxon>
        <taxon>Osteoglossidae</taxon>
        <taxon>Scleropages</taxon>
    </lineage>
</organism>
<feature type="region of interest" description="Disordered" evidence="1">
    <location>
        <begin position="1"/>
        <end position="20"/>
    </location>
</feature>
<dbReference type="PANTHER" id="PTHR11501">
    <property type="entry name" value="MICROTUBULE-ASSOCIATED PROTEIN"/>
    <property type="match status" value="1"/>
</dbReference>
<gene>
    <name evidence="2" type="ORF">Z043_108670</name>
</gene>
<evidence type="ECO:0000313" key="2">
    <source>
        <dbReference type="EMBL" id="KPP72336.1"/>
    </source>
</evidence>
<dbReference type="GO" id="GO:0008017">
    <property type="term" value="F:microtubule binding"/>
    <property type="evidence" value="ECO:0007669"/>
    <property type="project" value="InterPro"/>
</dbReference>
<sequence length="161" mass="17470">MDLSLSDALKDAPPPQPESLVQRDFIATLEAQAFEDKVGETVGKSEYRPLLDVDGSRAGECRDGEKRSRVGDSLSQNTKGGSRSLQRRVTVHLPDNLIDSLRWRVAEEHKAPSSRLRSRNVPPAAHAKLPLAAREVNRCGDVIPEVAPGLQAGGQSSGRQL</sequence>
<evidence type="ECO:0000256" key="1">
    <source>
        <dbReference type="SAM" id="MobiDB-lite"/>
    </source>
</evidence>
<protein>
    <submittedName>
        <fullName evidence="2">Uncharacterized protein</fullName>
    </submittedName>
</protein>
<proteinExistence type="predicted"/>
<dbReference type="InterPro" id="IPR027324">
    <property type="entry name" value="MAP2/MAP4/Tau"/>
</dbReference>